<feature type="binding site" evidence="7">
    <location>
        <position position="61"/>
    </location>
    <ligand>
        <name>substrate</name>
    </ligand>
</feature>
<dbReference type="SUPFAM" id="SSF50324">
    <property type="entry name" value="Inorganic pyrophosphatase"/>
    <property type="match status" value="1"/>
</dbReference>
<dbReference type="EC" id="3.6.1.1" evidence="7"/>
<dbReference type="FunFam" id="3.90.80.10:FF:000003">
    <property type="entry name" value="Inorganic pyrophosphatase"/>
    <property type="match status" value="1"/>
</dbReference>
<proteinExistence type="inferred from homology"/>
<keyword evidence="9" id="KW-1185">Reference proteome</keyword>
<evidence type="ECO:0000313" key="9">
    <source>
        <dbReference type="Proteomes" id="UP000184731"/>
    </source>
</evidence>
<feature type="binding site" evidence="7">
    <location>
        <position position="35"/>
    </location>
    <ligand>
        <name>substrate</name>
    </ligand>
</feature>
<feature type="binding site" evidence="7">
    <location>
        <position position="148"/>
    </location>
    <ligand>
        <name>substrate</name>
    </ligand>
</feature>
<feature type="binding site" evidence="7">
    <location>
        <position position="108"/>
    </location>
    <ligand>
        <name>Mg(2+)</name>
        <dbReference type="ChEBI" id="CHEBI:18420"/>
        <label>1</label>
    </ligand>
</feature>
<feature type="binding site" evidence="7">
    <location>
        <position position="76"/>
    </location>
    <ligand>
        <name>Mg(2+)</name>
        <dbReference type="ChEBI" id="CHEBI:18420"/>
        <label>1</label>
    </ligand>
</feature>
<evidence type="ECO:0000256" key="7">
    <source>
        <dbReference type="HAMAP-Rule" id="MF_00209"/>
    </source>
</evidence>
<keyword evidence="4 7" id="KW-0378">Hydrolase</keyword>
<dbReference type="PROSITE" id="PS00387">
    <property type="entry name" value="PPASE"/>
    <property type="match status" value="1"/>
</dbReference>
<dbReference type="AlphaFoldDB" id="A0A1L4D3Z3"/>
<sequence>MSVNPWHPWHSVSVGEKAPSIVTAIIEIPRGSKNKYEIDSNSGLLFLDRVLSSPMFYPINYGFIPQTYCDDGDPLDVMVIGQEPVHPLSMMDVKVIGCMKMVDGGDADDKILAVHAADPQFKHINDLKEVEVSNPHYIKEIEQFFRTYKLLENKKVEIVGWFGKDEAEKIIKESIDFYNRNKEMLKK</sequence>
<keyword evidence="5 7" id="KW-0460">Magnesium</keyword>
<keyword evidence="2 7" id="KW-0963">Cytoplasm</keyword>
<comment type="similarity">
    <text evidence="7">Belongs to the PPase family.</text>
</comment>
<dbReference type="InterPro" id="IPR008162">
    <property type="entry name" value="Pyrophosphatase"/>
</dbReference>
<dbReference type="GO" id="GO:0004427">
    <property type="term" value="F:inorganic diphosphate phosphatase activity"/>
    <property type="evidence" value="ECO:0007669"/>
    <property type="project" value="UniProtKB-UniRule"/>
</dbReference>
<evidence type="ECO:0000256" key="3">
    <source>
        <dbReference type="ARBA" id="ARBA00022723"/>
    </source>
</evidence>
<dbReference type="GO" id="GO:0005737">
    <property type="term" value="C:cytoplasm"/>
    <property type="evidence" value="ECO:0007669"/>
    <property type="project" value="UniProtKB-SubCell"/>
</dbReference>
<dbReference type="InterPro" id="IPR036649">
    <property type="entry name" value="Pyrophosphatase_sf"/>
</dbReference>
<dbReference type="KEGG" id="saqi:AXG55_13940"/>
<reference evidence="8 9" key="1">
    <citation type="submission" date="2016-10" db="EMBL/GenBank/DDBJ databases">
        <title>Silvanigrella aquatica sp. nov., isolated from a freshwater lake located in the Black Forest, Germany, description of Silvanigrellaceae fam. nov., Silvanigrellales ord. nov., reclassification of the order Bdellovibrionales in the class Oligoflexia, reclassification of the families Bacteriovoracaceae and Halobacteriovoraceae in the new order Bacteriovoracales ord. nov., and reclassification of the family Pseudobacteriovoracaceae in the order Oligoflexiales.</title>
        <authorList>
            <person name="Hahn M.W."/>
            <person name="Schmidt J."/>
            <person name="Koll U."/>
            <person name="Rohde M."/>
            <person name="Verbag S."/>
            <person name="Pitt A."/>
            <person name="Nakai R."/>
            <person name="Naganuma T."/>
            <person name="Lang E."/>
        </authorList>
    </citation>
    <scope>NUCLEOTIDE SEQUENCE [LARGE SCALE GENOMIC DNA]</scope>
    <source>
        <strain evidence="8 9">MWH-Nonnen-W8red</strain>
    </source>
</reference>
<dbReference type="Gene3D" id="3.90.80.10">
    <property type="entry name" value="Inorganic pyrophosphatase"/>
    <property type="match status" value="1"/>
</dbReference>
<comment type="cofactor">
    <cofactor evidence="1 7">
        <name>Mg(2+)</name>
        <dbReference type="ChEBI" id="CHEBI:18420"/>
    </cofactor>
</comment>
<evidence type="ECO:0000256" key="2">
    <source>
        <dbReference type="ARBA" id="ARBA00022490"/>
    </source>
</evidence>
<feature type="binding site" evidence="7">
    <location>
        <position position="71"/>
    </location>
    <ligand>
        <name>Mg(2+)</name>
        <dbReference type="ChEBI" id="CHEBI:18420"/>
        <label>1</label>
    </ligand>
</feature>
<evidence type="ECO:0000256" key="6">
    <source>
        <dbReference type="ARBA" id="ARBA00047820"/>
    </source>
</evidence>
<dbReference type="STRING" id="1915309.AXG55_13940"/>
<gene>
    <name evidence="7" type="primary">ppa</name>
    <name evidence="8" type="ORF">AXG55_13940</name>
</gene>
<dbReference type="EMBL" id="CP017834">
    <property type="protein sequence ID" value="APJ04936.1"/>
    <property type="molecule type" value="Genomic_DNA"/>
</dbReference>
<dbReference type="GO" id="GO:0000287">
    <property type="term" value="F:magnesium ion binding"/>
    <property type="evidence" value="ECO:0007669"/>
    <property type="project" value="UniProtKB-UniRule"/>
</dbReference>
<protein>
    <recommendedName>
        <fullName evidence="7">Inorganic pyrophosphatase</fullName>
        <ecNumber evidence="7">3.6.1.1</ecNumber>
    </recommendedName>
    <alternativeName>
        <fullName evidence="7">Pyrophosphate phospho-hydrolase</fullName>
        <shortName evidence="7">PPase</shortName>
    </alternativeName>
</protein>
<dbReference type="CDD" id="cd00412">
    <property type="entry name" value="pyrophosphatase"/>
    <property type="match status" value="1"/>
</dbReference>
<evidence type="ECO:0000256" key="4">
    <source>
        <dbReference type="ARBA" id="ARBA00022801"/>
    </source>
</evidence>
<dbReference type="OrthoDB" id="5296852at2"/>
<evidence type="ECO:0000256" key="1">
    <source>
        <dbReference type="ARBA" id="ARBA00001946"/>
    </source>
</evidence>
<comment type="subunit">
    <text evidence="7">Homohexamer.</text>
</comment>
<dbReference type="HAMAP" id="MF_00209">
    <property type="entry name" value="Inorganic_PPase"/>
    <property type="match status" value="1"/>
</dbReference>
<dbReference type="GO" id="GO:0006796">
    <property type="term" value="P:phosphate-containing compound metabolic process"/>
    <property type="evidence" value="ECO:0007669"/>
    <property type="project" value="InterPro"/>
</dbReference>
<comment type="subcellular location">
    <subcellularLocation>
        <location evidence="7">Cytoplasm</location>
    </subcellularLocation>
</comment>
<organism evidence="8 9">
    <name type="scientific">Silvanigrella aquatica</name>
    <dbReference type="NCBI Taxonomy" id="1915309"/>
    <lineage>
        <taxon>Bacteria</taxon>
        <taxon>Pseudomonadati</taxon>
        <taxon>Bdellovibrionota</taxon>
        <taxon>Oligoflexia</taxon>
        <taxon>Silvanigrellales</taxon>
        <taxon>Silvanigrellaceae</taxon>
        <taxon>Silvanigrella</taxon>
    </lineage>
</organism>
<dbReference type="Pfam" id="PF00719">
    <property type="entry name" value="Pyrophosphatase"/>
    <property type="match status" value="1"/>
</dbReference>
<dbReference type="RefSeq" id="WP_148698695.1">
    <property type="nucleotide sequence ID" value="NZ_CP017834.1"/>
</dbReference>
<comment type="function">
    <text evidence="7">Catalyzes the hydrolysis of inorganic pyrophosphate (PPi) forming two phosphate ions.</text>
</comment>
<feature type="binding site" evidence="7">
    <location>
        <position position="76"/>
    </location>
    <ligand>
        <name>Mg(2+)</name>
        <dbReference type="ChEBI" id="CHEBI:18420"/>
        <label>2</label>
    </ligand>
</feature>
<accession>A0A1L4D3Z3</accession>
<evidence type="ECO:0000313" key="8">
    <source>
        <dbReference type="EMBL" id="APJ04936.1"/>
    </source>
</evidence>
<evidence type="ECO:0000256" key="5">
    <source>
        <dbReference type="ARBA" id="ARBA00022842"/>
    </source>
</evidence>
<dbReference type="Proteomes" id="UP000184731">
    <property type="component" value="Chromosome"/>
</dbReference>
<feature type="binding site" evidence="7">
    <location>
        <position position="49"/>
    </location>
    <ligand>
        <name>substrate</name>
    </ligand>
</feature>
<comment type="catalytic activity">
    <reaction evidence="6 7">
        <text>diphosphate + H2O = 2 phosphate + H(+)</text>
        <dbReference type="Rhea" id="RHEA:24576"/>
        <dbReference type="ChEBI" id="CHEBI:15377"/>
        <dbReference type="ChEBI" id="CHEBI:15378"/>
        <dbReference type="ChEBI" id="CHEBI:33019"/>
        <dbReference type="ChEBI" id="CHEBI:43474"/>
        <dbReference type="EC" id="3.6.1.1"/>
    </reaction>
</comment>
<keyword evidence="3 7" id="KW-0479">Metal-binding</keyword>
<dbReference type="PANTHER" id="PTHR10286">
    <property type="entry name" value="INORGANIC PYROPHOSPHATASE"/>
    <property type="match status" value="1"/>
</dbReference>
<name>A0A1L4D3Z3_9BACT</name>